<evidence type="ECO:0000256" key="1">
    <source>
        <dbReference type="SAM" id="Phobius"/>
    </source>
</evidence>
<name>A0A480A1D3_9CYAN</name>
<sequence length="203" mass="23518">MLRGNTKKQLTYSPQSQLAYFHRKKFSYYPDKQYTYYPQKKVSYYPDKKYTYYHLIAVFITGLIGGLTINNLYHNYHYQSVLDSPSLESAKAKKTAVVKVTAHIITIDKQTAFNSVWNLPQVQRKAKEIESLSKGSIRLSALVESSPTTDRPFYIVRVFENHPDKTTSPVYWFKVSSSTGVIQPLDLVQNEYIALEKWNPDGR</sequence>
<evidence type="ECO:0000313" key="2">
    <source>
        <dbReference type="EMBL" id="GCL35924.1"/>
    </source>
</evidence>
<dbReference type="Proteomes" id="UP000300142">
    <property type="component" value="Unassembled WGS sequence"/>
</dbReference>
<comment type="caution">
    <text evidence="2">The sequence shown here is derived from an EMBL/GenBank/DDBJ whole genome shotgun (WGS) entry which is preliminary data.</text>
</comment>
<gene>
    <name evidence="2" type="ORF">SR1949_10240</name>
</gene>
<evidence type="ECO:0000313" key="3">
    <source>
        <dbReference type="Proteomes" id="UP000300142"/>
    </source>
</evidence>
<dbReference type="EMBL" id="BJCE01000021">
    <property type="protein sequence ID" value="GCL35924.1"/>
    <property type="molecule type" value="Genomic_DNA"/>
</dbReference>
<protein>
    <submittedName>
        <fullName evidence="2">Uncharacterized protein</fullName>
    </submittedName>
</protein>
<dbReference type="AlphaFoldDB" id="A0A480A1D3"/>
<keyword evidence="1" id="KW-0472">Membrane</keyword>
<accession>A0A480A1D3</accession>
<keyword evidence="1" id="KW-0812">Transmembrane</keyword>
<organism evidence="2 3">
    <name type="scientific">Sphaerospermopsis reniformis</name>
    <dbReference type="NCBI Taxonomy" id="531300"/>
    <lineage>
        <taxon>Bacteria</taxon>
        <taxon>Bacillati</taxon>
        <taxon>Cyanobacteriota</taxon>
        <taxon>Cyanophyceae</taxon>
        <taxon>Nostocales</taxon>
        <taxon>Aphanizomenonaceae</taxon>
        <taxon>Sphaerospermopsis</taxon>
    </lineage>
</organism>
<feature type="transmembrane region" description="Helical" evidence="1">
    <location>
        <begin position="50"/>
        <end position="73"/>
    </location>
</feature>
<proteinExistence type="predicted"/>
<dbReference type="RefSeq" id="WP_199291192.1">
    <property type="nucleotide sequence ID" value="NZ_BJCE01000021.1"/>
</dbReference>
<reference evidence="3" key="1">
    <citation type="submission" date="2019-02" db="EMBL/GenBank/DDBJ databases">
        <title>Draft genome sequence of Sphaerospermopsis reniformis NIES-1949.</title>
        <authorList>
            <person name="Yamaguchi H."/>
            <person name="Suzuki S."/>
            <person name="Kawachi M."/>
        </authorList>
    </citation>
    <scope>NUCLEOTIDE SEQUENCE [LARGE SCALE GENOMIC DNA]</scope>
    <source>
        <strain evidence="3">NIES-1949</strain>
    </source>
</reference>
<keyword evidence="1" id="KW-1133">Transmembrane helix</keyword>
<keyword evidence="3" id="KW-1185">Reference proteome</keyword>